<organism evidence="8 9">
    <name type="scientific">Phytophthora oleae</name>
    <dbReference type="NCBI Taxonomy" id="2107226"/>
    <lineage>
        <taxon>Eukaryota</taxon>
        <taxon>Sar</taxon>
        <taxon>Stramenopiles</taxon>
        <taxon>Oomycota</taxon>
        <taxon>Peronosporomycetes</taxon>
        <taxon>Peronosporales</taxon>
        <taxon>Peronosporaceae</taxon>
        <taxon>Phytophthora</taxon>
    </lineage>
</organism>
<dbReference type="PROSITE" id="PS00108">
    <property type="entry name" value="PROTEIN_KINASE_ST"/>
    <property type="match status" value="1"/>
</dbReference>
<feature type="binding site" evidence="5">
    <location>
        <position position="142"/>
    </location>
    <ligand>
        <name>ATP</name>
        <dbReference type="ChEBI" id="CHEBI:30616"/>
    </ligand>
</feature>
<dbReference type="SUPFAM" id="SSF56112">
    <property type="entry name" value="Protein kinase-like (PK-like)"/>
    <property type="match status" value="1"/>
</dbReference>
<dbReference type="GO" id="GO:0005524">
    <property type="term" value="F:ATP binding"/>
    <property type="evidence" value="ECO:0007669"/>
    <property type="project" value="UniProtKB-UniRule"/>
</dbReference>
<sequence>MGSGASKQALLQRSGSRIDALIAEARNHPSDPSLLELAIDQIPSGAHNELYNLSKPATDRPHPNSWCNDATASLHKPEVPVTNDKADGKSGCEEEEEEDYSNDDFEDDEVTDWKKGSSIGAGSYGTVFLARDEDTGCLMAVKEIQISEETETAIREATREVELLRSLKHENIVKYLGCHVDNKAQTLSIFTEWVPGGSLEHNRKLFGGNERVVRRFTHQLLSGVAYLHSKHIIHHDIKPANILVDQNGVVKIADFGSSRLVNSATIANGSSRSLHGTPNYMAPEVIKQTARRSRKADIWSIGCTVLRLLTGGPLWGDRRFDCQAALLYYIANLQELPPLPDSLSSEARKFILACLEIDPSMRPSASELLKYSFVQCAGQRSEAISPEPVATPRRHTAPAVPSQESRKSLQLPRRSERTPAVEKETPKEIDPGSPATLERRPSLVATLFAQALAQDEPEKETTALFSPVDCEELILATRSEDSTASSENDGDLVVMCWDDQPITSAAARKDREKRQLEDAEATRRRQEREQKFQEELEAYRHDSFAGRA</sequence>
<feature type="compositionally biased region" description="Basic and acidic residues" evidence="6">
    <location>
        <begin position="507"/>
        <end position="548"/>
    </location>
</feature>
<name>A0ABD3FH69_9STRA</name>
<feature type="domain" description="Protein kinase" evidence="7">
    <location>
        <begin position="113"/>
        <end position="374"/>
    </location>
</feature>
<feature type="region of interest" description="Disordered" evidence="6">
    <location>
        <begin position="49"/>
        <end position="112"/>
    </location>
</feature>
<accession>A0ABD3FH69</accession>
<dbReference type="AlphaFoldDB" id="A0ABD3FH69"/>
<dbReference type="PROSITE" id="PS50011">
    <property type="entry name" value="PROTEIN_KINASE_DOM"/>
    <property type="match status" value="1"/>
</dbReference>
<dbReference type="SMART" id="SM00220">
    <property type="entry name" value="S_TKc"/>
    <property type="match status" value="1"/>
</dbReference>
<dbReference type="InterPro" id="IPR011009">
    <property type="entry name" value="Kinase-like_dom_sf"/>
</dbReference>
<dbReference type="InterPro" id="IPR017441">
    <property type="entry name" value="Protein_kinase_ATP_BS"/>
</dbReference>
<comment type="caution">
    <text evidence="8">The sequence shown here is derived from an EMBL/GenBank/DDBJ whole genome shotgun (WGS) entry which is preliminary data.</text>
</comment>
<reference evidence="8 9" key="1">
    <citation type="submission" date="2024-09" db="EMBL/GenBank/DDBJ databases">
        <title>Genome sequencing and assembly of Phytophthora oleae, isolate VK10A, causative agent of rot of olive drupes.</title>
        <authorList>
            <person name="Conti Taguali S."/>
            <person name="Riolo M."/>
            <person name="La Spada F."/>
            <person name="Cacciola S.O."/>
            <person name="Dionisio G."/>
        </authorList>
    </citation>
    <scope>NUCLEOTIDE SEQUENCE [LARGE SCALE GENOMIC DNA]</scope>
    <source>
        <strain evidence="8 9">VK10A</strain>
    </source>
</reference>
<dbReference type="InterPro" id="IPR000719">
    <property type="entry name" value="Prot_kinase_dom"/>
</dbReference>
<evidence type="ECO:0000313" key="9">
    <source>
        <dbReference type="Proteomes" id="UP001632037"/>
    </source>
</evidence>
<dbReference type="PANTHER" id="PTHR48016">
    <property type="entry name" value="MAP KINASE KINASE KINASE SSK2-RELATED-RELATED"/>
    <property type="match status" value="1"/>
</dbReference>
<dbReference type="Pfam" id="PF00069">
    <property type="entry name" value="Pkinase"/>
    <property type="match status" value="1"/>
</dbReference>
<evidence type="ECO:0000256" key="4">
    <source>
        <dbReference type="ARBA" id="ARBA00022840"/>
    </source>
</evidence>
<feature type="compositionally biased region" description="Basic and acidic residues" evidence="6">
    <location>
        <begin position="413"/>
        <end position="430"/>
    </location>
</feature>
<feature type="region of interest" description="Disordered" evidence="6">
    <location>
        <begin position="505"/>
        <end position="548"/>
    </location>
</feature>
<feature type="region of interest" description="Disordered" evidence="6">
    <location>
        <begin position="384"/>
        <end position="438"/>
    </location>
</feature>
<evidence type="ECO:0000256" key="3">
    <source>
        <dbReference type="ARBA" id="ARBA00022777"/>
    </source>
</evidence>
<dbReference type="GO" id="GO:0016301">
    <property type="term" value="F:kinase activity"/>
    <property type="evidence" value="ECO:0007669"/>
    <property type="project" value="UniProtKB-KW"/>
</dbReference>
<dbReference type="Proteomes" id="UP001632037">
    <property type="component" value="Unassembled WGS sequence"/>
</dbReference>
<keyword evidence="3" id="KW-0418">Kinase</keyword>
<evidence type="ECO:0000259" key="7">
    <source>
        <dbReference type="PROSITE" id="PS50011"/>
    </source>
</evidence>
<keyword evidence="1" id="KW-0808">Transferase</keyword>
<keyword evidence="2 5" id="KW-0547">Nucleotide-binding</keyword>
<dbReference type="PROSITE" id="PS00107">
    <property type="entry name" value="PROTEIN_KINASE_ATP"/>
    <property type="match status" value="1"/>
</dbReference>
<dbReference type="InterPro" id="IPR008271">
    <property type="entry name" value="Ser/Thr_kinase_AS"/>
</dbReference>
<keyword evidence="4 5" id="KW-0067">ATP-binding</keyword>
<dbReference type="CDD" id="cd06606">
    <property type="entry name" value="STKc_MAPKKK"/>
    <property type="match status" value="1"/>
</dbReference>
<evidence type="ECO:0000256" key="1">
    <source>
        <dbReference type="ARBA" id="ARBA00022679"/>
    </source>
</evidence>
<dbReference type="EMBL" id="JBIMZQ010000018">
    <property type="protein sequence ID" value="KAL3666118.1"/>
    <property type="molecule type" value="Genomic_DNA"/>
</dbReference>
<dbReference type="Gene3D" id="1.10.510.10">
    <property type="entry name" value="Transferase(Phosphotransferase) domain 1"/>
    <property type="match status" value="1"/>
</dbReference>
<evidence type="ECO:0000256" key="2">
    <source>
        <dbReference type="ARBA" id="ARBA00022741"/>
    </source>
</evidence>
<keyword evidence="9" id="KW-1185">Reference proteome</keyword>
<dbReference type="InterPro" id="IPR050538">
    <property type="entry name" value="MAP_kinase_kinase_kinase"/>
</dbReference>
<feature type="compositionally biased region" description="Acidic residues" evidence="6">
    <location>
        <begin position="93"/>
        <end position="110"/>
    </location>
</feature>
<evidence type="ECO:0000256" key="6">
    <source>
        <dbReference type="SAM" id="MobiDB-lite"/>
    </source>
</evidence>
<proteinExistence type="predicted"/>
<evidence type="ECO:0000256" key="5">
    <source>
        <dbReference type="PROSITE-ProRule" id="PRU10141"/>
    </source>
</evidence>
<protein>
    <recommendedName>
        <fullName evidence="7">Protein kinase domain-containing protein</fullName>
    </recommendedName>
</protein>
<evidence type="ECO:0000313" key="8">
    <source>
        <dbReference type="EMBL" id="KAL3666118.1"/>
    </source>
</evidence>
<gene>
    <name evidence="8" type="ORF">V7S43_008908</name>
</gene>